<feature type="transmembrane region" description="Helical" evidence="3">
    <location>
        <begin position="1096"/>
        <end position="1115"/>
    </location>
</feature>
<dbReference type="InterPro" id="IPR036736">
    <property type="entry name" value="ACP-like_sf"/>
</dbReference>
<evidence type="ECO:0000256" key="3">
    <source>
        <dbReference type="SAM" id="Phobius"/>
    </source>
</evidence>
<dbReference type="Pfam" id="PF00501">
    <property type="entry name" value="AMP-binding"/>
    <property type="match status" value="1"/>
</dbReference>
<dbReference type="Gene3D" id="3.40.50.12780">
    <property type="entry name" value="N-terminal domain of ligase-like"/>
    <property type="match status" value="1"/>
</dbReference>
<dbReference type="PROSITE" id="PS50075">
    <property type="entry name" value="CARRIER"/>
    <property type="match status" value="1"/>
</dbReference>
<feature type="transmembrane region" description="Helical" evidence="3">
    <location>
        <begin position="853"/>
        <end position="880"/>
    </location>
</feature>
<dbReference type="SUPFAM" id="SSF56801">
    <property type="entry name" value="Acetyl-CoA synthetase-like"/>
    <property type="match status" value="1"/>
</dbReference>
<comment type="caution">
    <text evidence="5">The sequence shown here is derived from an EMBL/GenBank/DDBJ whole genome shotgun (WGS) entry which is preliminary data.</text>
</comment>
<accession>A0A9X2D2F0</accession>
<dbReference type="InterPro" id="IPR006162">
    <property type="entry name" value="Ppantetheine_attach_site"/>
</dbReference>
<proteinExistence type="predicted"/>
<feature type="transmembrane region" description="Helical" evidence="3">
    <location>
        <begin position="886"/>
        <end position="912"/>
    </location>
</feature>
<dbReference type="FunFam" id="3.40.50.12780:FF:000012">
    <property type="entry name" value="Non-ribosomal peptide synthetase"/>
    <property type="match status" value="1"/>
</dbReference>
<dbReference type="InterPro" id="IPR025110">
    <property type="entry name" value="AMP-bd_C"/>
</dbReference>
<keyword evidence="2" id="KW-0597">Phosphoprotein</keyword>
<dbReference type="GO" id="GO:0043041">
    <property type="term" value="P:amino acid activation for nonribosomal peptide biosynthetic process"/>
    <property type="evidence" value="ECO:0007669"/>
    <property type="project" value="TreeGrafter"/>
</dbReference>
<dbReference type="NCBIfam" id="TIGR01733">
    <property type="entry name" value="AA-adenyl-dom"/>
    <property type="match status" value="1"/>
</dbReference>
<dbReference type="InterPro" id="IPR045851">
    <property type="entry name" value="AMP-bd_C_sf"/>
</dbReference>
<dbReference type="PROSITE" id="PS00455">
    <property type="entry name" value="AMP_BINDING"/>
    <property type="match status" value="1"/>
</dbReference>
<dbReference type="RefSeq" id="WP_250423151.1">
    <property type="nucleotide sequence ID" value="NZ_JAJKBJ010000020.1"/>
</dbReference>
<dbReference type="Proteomes" id="UP001139721">
    <property type="component" value="Unassembled WGS sequence"/>
</dbReference>
<feature type="transmembrane region" description="Helical" evidence="3">
    <location>
        <begin position="1176"/>
        <end position="1202"/>
    </location>
</feature>
<evidence type="ECO:0000256" key="1">
    <source>
        <dbReference type="ARBA" id="ARBA00022450"/>
    </source>
</evidence>
<feature type="transmembrane region" description="Helical" evidence="3">
    <location>
        <begin position="696"/>
        <end position="721"/>
    </location>
</feature>
<dbReference type="SUPFAM" id="SSF47336">
    <property type="entry name" value="ACP-like"/>
    <property type="match status" value="1"/>
</dbReference>
<dbReference type="InterPro" id="IPR020845">
    <property type="entry name" value="AMP-binding_CS"/>
</dbReference>
<dbReference type="Gene3D" id="1.10.1200.10">
    <property type="entry name" value="ACP-like"/>
    <property type="match status" value="1"/>
</dbReference>
<keyword evidence="3" id="KW-0472">Membrane</keyword>
<dbReference type="PROSITE" id="PS00012">
    <property type="entry name" value="PHOSPHOPANTETHEINE"/>
    <property type="match status" value="1"/>
</dbReference>
<dbReference type="InterPro" id="IPR010071">
    <property type="entry name" value="AA_adenyl_dom"/>
</dbReference>
<dbReference type="Gene3D" id="2.160.10.10">
    <property type="entry name" value="Hexapeptide repeat proteins"/>
    <property type="match status" value="3"/>
</dbReference>
<dbReference type="Gene3D" id="3.30.300.30">
    <property type="match status" value="1"/>
</dbReference>
<name>A0A9X2D2F0_9GAMM</name>
<gene>
    <name evidence="5" type="ORF">LOX96_14055</name>
</gene>
<keyword evidence="3" id="KW-1133">Transmembrane helix</keyword>
<dbReference type="Pfam" id="PF13193">
    <property type="entry name" value="AMP-binding_C"/>
    <property type="match status" value="1"/>
</dbReference>
<evidence type="ECO:0000313" key="5">
    <source>
        <dbReference type="EMBL" id="MCL9685226.1"/>
    </source>
</evidence>
<protein>
    <submittedName>
        <fullName evidence="5">Amino acid adenylation domain-containing protein</fullName>
    </submittedName>
</protein>
<sequence length="1335" mass="148676">MDALTGKNSMQLHHFFEESVKNYPSNIALVCDNAFVSYQELENRSNQLAHYLHQQNITKGSIVGILLERSIECYVAILAVLKIGAAYVPIETDYPDERINYILADLAFSAVLTSSYQLKQKNLTWPTVFVLDEISETISTQSTSRVSTSQSEQDHDNLCYIIYTSGSTGKPKGVEITHRSICHYVTVASTLYEMSEQDRVYQGFSLAFDASLEELWMAFANGAALIACTAKEVRSGLGLISFLKHHQVTVYSTVPTLLSTLEGPLPDLRLLILGGETCPSSLVKRWSRSGLRIMNTYGPTEATVIATYSECEPGKEITIGKPLAGYEVFIMDEQLQEVKNGEEGELCIAGPALARGYVNRPESTSEKFVWNPANNSQRLYRTGDLALKDANGDLHFAGRVDDQIKLRGFRIELNEIEAIIMEYSGITQAVVSLQSLDQPILVAYLLLEQNDTFNLDEFRAYLRANLPDYMIPAIVEILTSFPLLSSGKVNRKELPKPTQVKPQKAYQAPVTELEQEITLVWEKVLGFGPISTDADFFYDLGGHSLLAAKVISNLRQIPKLKNISILDLYKNPAIAQIAEKFSNSNADAQQEKEDSVKEKYRAPQWKYTLCGIAQLFGVLLQYALGTWQLIAVFLLYTLNASESSFISRESQLSFLAMFLFLPIIAMFIPIGLKWILLGRVKPGQYPLWGWFYFRWWLVHQLLRGLFLNKYLAGTPLIALYYRLLGAKIGKNSHIGTMMVFTHDLLTVGDNCSVGTEAKLHGYKVEDGWLKIGSINLGDNSYIGSRTVIGLNTQIENNAILEDMSMLPDNNLIPQGSYFAGSPAVNCNLPADHVTRQKIKIEESSLLENTTFGILHYLGMVFLMVMVSLCYLPGISLINYFYDNTSYLITIFFAAPVAAILCLLLHYLGVFVCKKLIMDRVKPGQYPIRSFYYLRFWIITKMLDTEAISVMADSLYLPMFWRLLGAKFGKKVEIGETTQFIPELVTVDEGGFIASDVAIAWPAVHHNSITFAPVSIGKKAFLGNTSFLPGGKSIGDGGLLGSLSITPEGNKAADANTAWLGSPAVFLPKRELFVGYSEQETFNPSKKLYCARLAIEFVRILIPTAFSLILLFNLFYVMDFMLSKFSWLITALVLPVAELFIICGLVGVLVALKWLMLGRLKPLTKPIWDVFIWKNDIVEFSYACFMVVYLVGITAGTPFALWLHRLLGTKVGKRVFSDTSLFSEFDLISIGDDVCLNSDATLQTHLYEDRIFKVSNVTISSGCNVGVASIVLYNTLMEENATLGSLSLLMKGERLPSNTEWAGIPAQSTSVTNNLHPTQQSVTAAVGSEEVVPEFL</sequence>
<dbReference type="FunFam" id="3.40.50.980:FF:000001">
    <property type="entry name" value="Non-ribosomal peptide synthetase"/>
    <property type="match status" value="1"/>
</dbReference>
<dbReference type="GO" id="GO:0044550">
    <property type="term" value="P:secondary metabolite biosynthetic process"/>
    <property type="evidence" value="ECO:0007669"/>
    <property type="project" value="TreeGrafter"/>
</dbReference>
<dbReference type="InterPro" id="IPR042099">
    <property type="entry name" value="ANL_N_sf"/>
</dbReference>
<dbReference type="InterPro" id="IPR011004">
    <property type="entry name" value="Trimer_LpxA-like_sf"/>
</dbReference>
<feature type="domain" description="Carrier" evidence="4">
    <location>
        <begin position="508"/>
        <end position="585"/>
    </location>
</feature>
<dbReference type="PANTHER" id="PTHR45527:SF1">
    <property type="entry name" value="FATTY ACID SYNTHASE"/>
    <property type="match status" value="1"/>
</dbReference>
<dbReference type="CDD" id="cd05930">
    <property type="entry name" value="A_NRPS"/>
    <property type="match status" value="1"/>
</dbReference>
<evidence type="ECO:0000313" key="6">
    <source>
        <dbReference type="Proteomes" id="UP001139721"/>
    </source>
</evidence>
<keyword evidence="3" id="KW-0812">Transmembrane</keyword>
<dbReference type="InterPro" id="IPR009081">
    <property type="entry name" value="PP-bd_ACP"/>
</dbReference>
<keyword evidence="1" id="KW-0596">Phosphopantetheine</keyword>
<dbReference type="GO" id="GO:0005737">
    <property type="term" value="C:cytoplasm"/>
    <property type="evidence" value="ECO:0007669"/>
    <property type="project" value="TreeGrafter"/>
</dbReference>
<organism evidence="5 6">
    <name type="scientific">Legionella maioricensis</name>
    <dbReference type="NCBI Taxonomy" id="2896528"/>
    <lineage>
        <taxon>Bacteria</taxon>
        <taxon>Pseudomonadati</taxon>
        <taxon>Pseudomonadota</taxon>
        <taxon>Gammaproteobacteria</taxon>
        <taxon>Legionellales</taxon>
        <taxon>Legionellaceae</taxon>
        <taxon>Legionella</taxon>
    </lineage>
</organism>
<evidence type="ECO:0000259" key="4">
    <source>
        <dbReference type="PROSITE" id="PS50075"/>
    </source>
</evidence>
<keyword evidence="6" id="KW-1185">Reference proteome</keyword>
<dbReference type="InterPro" id="IPR012728">
    <property type="entry name" value="Pls/PosA_C"/>
</dbReference>
<dbReference type="Pfam" id="PF00550">
    <property type="entry name" value="PP-binding"/>
    <property type="match status" value="1"/>
</dbReference>
<dbReference type="GO" id="GO:0031177">
    <property type="term" value="F:phosphopantetheine binding"/>
    <property type="evidence" value="ECO:0007669"/>
    <property type="project" value="TreeGrafter"/>
</dbReference>
<evidence type="ECO:0000256" key="2">
    <source>
        <dbReference type="ARBA" id="ARBA00022553"/>
    </source>
</evidence>
<dbReference type="EMBL" id="JAJKBJ010000020">
    <property type="protein sequence ID" value="MCL9685226.1"/>
    <property type="molecule type" value="Genomic_DNA"/>
</dbReference>
<feature type="transmembrane region" description="Helical" evidence="3">
    <location>
        <begin position="1127"/>
        <end position="1155"/>
    </location>
</feature>
<dbReference type="SUPFAM" id="SSF51161">
    <property type="entry name" value="Trimeric LpxA-like enzymes"/>
    <property type="match status" value="3"/>
</dbReference>
<feature type="transmembrane region" description="Helical" evidence="3">
    <location>
        <begin position="652"/>
        <end position="676"/>
    </location>
</feature>
<dbReference type="InterPro" id="IPR000873">
    <property type="entry name" value="AMP-dep_synth/lig_dom"/>
</dbReference>
<dbReference type="NCBIfam" id="TIGR02353">
    <property type="entry name" value="NRPS_term_dom"/>
    <property type="match status" value="1"/>
</dbReference>
<reference evidence="5" key="1">
    <citation type="submission" date="2021-11" db="EMBL/GenBank/DDBJ databases">
        <title>Legionella maioricencis sp. nov., a new species isolated from hot water samples in Mallorca.</title>
        <authorList>
            <person name="Crespi S."/>
            <person name="Drasar V."/>
            <person name="Salva-Serra F."/>
            <person name="Jaen-Luchoro D."/>
            <person name="Pineiro-Iglesias B."/>
            <person name="Aliaga F."/>
            <person name="Fernandez-Juarez V."/>
            <person name="Coll G."/>
            <person name="Moore E.R.B."/>
            <person name="Bennasar-Figueras A."/>
        </authorList>
    </citation>
    <scope>NUCLEOTIDE SEQUENCE</scope>
    <source>
        <strain evidence="5">HCPI-6</strain>
    </source>
</reference>
<dbReference type="PANTHER" id="PTHR45527">
    <property type="entry name" value="NONRIBOSOMAL PEPTIDE SYNTHETASE"/>
    <property type="match status" value="1"/>
</dbReference>
<feature type="transmembrane region" description="Helical" evidence="3">
    <location>
        <begin position="619"/>
        <end position="640"/>
    </location>
</feature>